<dbReference type="GO" id="GO:0005524">
    <property type="term" value="F:ATP binding"/>
    <property type="evidence" value="ECO:0007669"/>
    <property type="project" value="UniProtKB-KW"/>
</dbReference>
<evidence type="ECO:0000313" key="11">
    <source>
        <dbReference type="Proteomes" id="UP000190285"/>
    </source>
</evidence>
<comment type="subcellular location">
    <subcellularLocation>
        <location evidence="1">Cell membrane</location>
    </subcellularLocation>
</comment>
<dbReference type="STRING" id="36842.SAMN02194393_04394"/>
<evidence type="ECO:0000256" key="7">
    <source>
        <dbReference type="ARBA" id="ARBA00022967"/>
    </source>
</evidence>
<dbReference type="InterPro" id="IPR050763">
    <property type="entry name" value="ABC_transporter_ATP-binding"/>
</dbReference>
<dbReference type="EMBL" id="FUZT01000013">
    <property type="protein sequence ID" value="SKC85585.1"/>
    <property type="molecule type" value="Genomic_DNA"/>
</dbReference>
<dbReference type="GO" id="GO:0016887">
    <property type="term" value="F:ATP hydrolysis activity"/>
    <property type="evidence" value="ECO:0007669"/>
    <property type="project" value="InterPro"/>
</dbReference>
<dbReference type="AlphaFoldDB" id="A0A1T5MBN7"/>
<dbReference type="InterPro" id="IPR003439">
    <property type="entry name" value="ABC_transporter-like_ATP-bd"/>
</dbReference>
<keyword evidence="5" id="KW-0547">Nucleotide-binding</keyword>
<accession>A0A1T5MBN7</accession>
<name>A0A1T5MBN7_9FIRM</name>
<dbReference type="SUPFAM" id="SSF52540">
    <property type="entry name" value="P-loop containing nucleoside triphosphate hydrolases"/>
    <property type="match status" value="1"/>
</dbReference>
<feature type="domain" description="ABC transporter" evidence="9">
    <location>
        <begin position="2"/>
        <end position="232"/>
    </location>
</feature>
<dbReference type="PROSITE" id="PS50893">
    <property type="entry name" value="ABC_TRANSPORTER_2"/>
    <property type="match status" value="1"/>
</dbReference>
<dbReference type="FunFam" id="3.40.50.300:FF:000589">
    <property type="entry name" value="ABC transporter, ATP-binding subunit"/>
    <property type="match status" value="1"/>
</dbReference>
<dbReference type="InterPro" id="IPR027417">
    <property type="entry name" value="P-loop_NTPase"/>
</dbReference>
<dbReference type="SMART" id="SM00382">
    <property type="entry name" value="AAA"/>
    <property type="match status" value="1"/>
</dbReference>
<dbReference type="PANTHER" id="PTHR42711">
    <property type="entry name" value="ABC TRANSPORTER ATP-BINDING PROTEIN"/>
    <property type="match status" value="1"/>
</dbReference>
<gene>
    <name evidence="10" type="ORF">SAMN02194393_04394</name>
</gene>
<evidence type="ECO:0000313" key="10">
    <source>
        <dbReference type="EMBL" id="SKC85585.1"/>
    </source>
</evidence>
<keyword evidence="4" id="KW-1003">Cell membrane</keyword>
<evidence type="ECO:0000256" key="3">
    <source>
        <dbReference type="ARBA" id="ARBA00022448"/>
    </source>
</evidence>
<evidence type="ECO:0000256" key="6">
    <source>
        <dbReference type="ARBA" id="ARBA00022840"/>
    </source>
</evidence>
<dbReference type="OrthoDB" id="9804819at2"/>
<keyword evidence="8" id="KW-0472">Membrane</keyword>
<reference evidence="11" key="1">
    <citation type="submission" date="2017-02" db="EMBL/GenBank/DDBJ databases">
        <authorList>
            <person name="Varghese N."/>
            <person name="Submissions S."/>
        </authorList>
    </citation>
    <scope>NUCLEOTIDE SEQUENCE [LARGE SCALE GENOMIC DNA]</scope>
    <source>
        <strain evidence="11">M1</strain>
    </source>
</reference>
<dbReference type="RefSeq" id="WP_079494694.1">
    <property type="nucleotide sequence ID" value="NZ_FUZT01000013.1"/>
</dbReference>
<evidence type="ECO:0000256" key="5">
    <source>
        <dbReference type="ARBA" id="ARBA00022741"/>
    </source>
</evidence>
<organism evidence="10 11">
    <name type="scientific">Maledivibacter halophilus</name>
    <dbReference type="NCBI Taxonomy" id="36842"/>
    <lineage>
        <taxon>Bacteria</taxon>
        <taxon>Bacillati</taxon>
        <taxon>Bacillota</taxon>
        <taxon>Clostridia</taxon>
        <taxon>Peptostreptococcales</taxon>
        <taxon>Caminicellaceae</taxon>
        <taxon>Maledivibacter</taxon>
    </lineage>
</organism>
<dbReference type="PANTHER" id="PTHR42711:SF5">
    <property type="entry name" value="ABC TRANSPORTER ATP-BINDING PROTEIN NATA"/>
    <property type="match status" value="1"/>
</dbReference>
<dbReference type="PROSITE" id="PS00211">
    <property type="entry name" value="ABC_TRANSPORTER_1"/>
    <property type="match status" value="1"/>
</dbReference>
<evidence type="ECO:0000259" key="9">
    <source>
        <dbReference type="PROSITE" id="PS50893"/>
    </source>
</evidence>
<dbReference type="Pfam" id="PF00005">
    <property type="entry name" value="ABC_tran"/>
    <property type="match status" value="1"/>
</dbReference>
<evidence type="ECO:0000256" key="2">
    <source>
        <dbReference type="ARBA" id="ARBA00005417"/>
    </source>
</evidence>
<keyword evidence="7" id="KW-1278">Translocase</keyword>
<dbReference type="Proteomes" id="UP000190285">
    <property type="component" value="Unassembled WGS sequence"/>
</dbReference>
<protein>
    <submittedName>
        <fullName evidence="10">ABC-2 type transport system ATP-binding protein</fullName>
    </submittedName>
</protein>
<keyword evidence="3" id="KW-0813">Transport</keyword>
<dbReference type="GO" id="GO:0005886">
    <property type="term" value="C:plasma membrane"/>
    <property type="evidence" value="ECO:0007669"/>
    <property type="project" value="UniProtKB-SubCell"/>
</dbReference>
<sequence>MIEIKGVTKKYGNFTAVDNVDIRIPRGSFFALLGPNGAGKTTLIRMLIGLAKPSTGEILINNMKVHRNNNKLKKMIGIVPQYTNLDKELTVRENLIFSAKIFKIPRRKASEKIDQLLEFVELKEIEDRETNKLSGGMKRKLMIAKALINDPQVIFLDEPTVGIDLNSRRKIWDILKSMKKQGKTILLTTHYIEEADYLCNSVSLMNNGRIFYYDTPENLKRLLGEYTLEYFNQEDKTEYKYFESMEEARIYSNNIKTEFTIRKTTLEDVFYNFTNRKVI</sequence>
<evidence type="ECO:0000256" key="1">
    <source>
        <dbReference type="ARBA" id="ARBA00004236"/>
    </source>
</evidence>
<comment type="similarity">
    <text evidence="2">Belongs to the ABC transporter superfamily.</text>
</comment>
<dbReference type="InterPro" id="IPR003593">
    <property type="entry name" value="AAA+_ATPase"/>
</dbReference>
<keyword evidence="6 10" id="KW-0067">ATP-binding</keyword>
<dbReference type="Gene3D" id="3.40.50.300">
    <property type="entry name" value="P-loop containing nucleotide triphosphate hydrolases"/>
    <property type="match status" value="1"/>
</dbReference>
<dbReference type="InterPro" id="IPR017871">
    <property type="entry name" value="ABC_transporter-like_CS"/>
</dbReference>
<evidence type="ECO:0000256" key="8">
    <source>
        <dbReference type="ARBA" id="ARBA00023136"/>
    </source>
</evidence>
<proteinExistence type="inferred from homology"/>
<keyword evidence="11" id="KW-1185">Reference proteome</keyword>
<evidence type="ECO:0000256" key="4">
    <source>
        <dbReference type="ARBA" id="ARBA00022475"/>
    </source>
</evidence>